<dbReference type="OrthoDB" id="5851883at2"/>
<evidence type="ECO:0000256" key="1">
    <source>
        <dbReference type="SAM" id="SignalP"/>
    </source>
</evidence>
<dbReference type="EMBL" id="QVMU01000006">
    <property type="protein sequence ID" value="RJX71962.1"/>
    <property type="molecule type" value="Genomic_DNA"/>
</dbReference>
<accession>A0A3A6R4R9</accession>
<dbReference type="RefSeq" id="WP_120030609.1">
    <property type="nucleotide sequence ID" value="NZ_QVMU01000006.1"/>
</dbReference>
<organism evidence="2 3">
    <name type="scientific">Vibrio sinensis</name>
    <dbReference type="NCBI Taxonomy" id="2302434"/>
    <lineage>
        <taxon>Bacteria</taxon>
        <taxon>Pseudomonadati</taxon>
        <taxon>Pseudomonadota</taxon>
        <taxon>Gammaproteobacteria</taxon>
        <taxon>Vibrionales</taxon>
        <taxon>Vibrionaceae</taxon>
        <taxon>Vibrio</taxon>
    </lineage>
</organism>
<dbReference type="Gene3D" id="1.50.10.140">
    <property type="match status" value="1"/>
</dbReference>
<dbReference type="PROSITE" id="PS51257">
    <property type="entry name" value="PROKAR_LIPOPROTEIN"/>
    <property type="match status" value="1"/>
</dbReference>
<keyword evidence="3" id="KW-1185">Reference proteome</keyword>
<feature type="chain" id="PRO_5017206560" description="DUF3131 domain-containing protein" evidence="1">
    <location>
        <begin position="20"/>
        <end position="456"/>
    </location>
</feature>
<evidence type="ECO:0000313" key="3">
    <source>
        <dbReference type="Proteomes" id="UP000273252"/>
    </source>
</evidence>
<proteinExistence type="predicted"/>
<name>A0A3A6R4R9_9VIBR</name>
<dbReference type="AlphaFoldDB" id="A0A3A6R4R9"/>
<comment type="caution">
    <text evidence="2">The sequence shown here is derived from an EMBL/GenBank/DDBJ whole genome shotgun (WGS) entry which is preliminary data.</text>
</comment>
<feature type="signal peptide" evidence="1">
    <location>
        <begin position="1"/>
        <end position="19"/>
    </location>
</feature>
<dbReference type="Proteomes" id="UP000273252">
    <property type="component" value="Unassembled WGS sequence"/>
</dbReference>
<evidence type="ECO:0000313" key="2">
    <source>
        <dbReference type="EMBL" id="RJX71962.1"/>
    </source>
</evidence>
<evidence type="ECO:0008006" key="4">
    <source>
        <dbReference type="Google" id="ProtNLM"/>
    </source>
</evidence>
<sequence>MRKSIIALNLLFLFGCNGGGDSATVAPEIPVEDVIRSINIDEKYYPESFAQSLQDNMDYFLDGVGVSTRLKLPYDHVLVQGSSIAPSSYTNISTVALYINLLVEMVDAGDEAASKRLDAVLTQLEVSPKWNGLFYWLYDMSGSALAVSNSATVSAVDNGIMSFSLAGLNGAFDNHSDERLNRLAQRAQSLLEKQVIGWQSLYDPNRGLLHAGWSRTSNSLLGYHIDRKANESRLAPLWAVMVSEGTIPETAFTDMELLVGEYTMDSHDLTPMLTWDGSYFQAFLPALWLDEQRLIPNDQMMDDFTEVHKQYADLHRIPFVSASATVDDGYAAFGVQDVSESYRKFGNEIETGTTGSPHTLGLYYMQNPSDALARLNQLRNRSPQIQTQAGWADAIDANGHVSSKVIGLDQGMFIGAFFADSVRENVERYLTRKGYQTSLTSMYTDFIPNETVTHTP</sequence>
<protein>
    <recommendedName>
        <fullName evidence="4">DUF3131 domain-containing protein</fullName>
    </recommendedName>
</protein>
<keyword evidence="1" id="KW-0732">Signal</keyword>
<reference evidence="2 3" key="1">
    <citation type="submission" date="2018-08" db="EMBL/GenBank/DDBJ databases">
        <title>Vibrio isolated from the Eastern China Marginal Seas.</title>
        <authorList>
            <person name="Li Y."/>
        </authorList>
    </citation>
    <scope>NUCLEOTIDE SEQUENCE [LARGE SCALE GENOMIC DNA]</scope>
    <source>
        <strain evidence="2 3">BEI233</strain>
    </source>
</reference>
<gene>
    <name evidence="2" type="ORF">DZ860_09015</name>
</gene>